<sequence length="1903" mass="213857">MAPPLRRSPSVWRFTRRASRLFNYLFIAIAVFLVARWSRDCGTPLEAASSIRRQAPSNVDFAWGSLLHRFQNHPRPSPPRDLLPWKRSSLLKSKDKRIRTLIVTSELAGLHKNGGIGTAYSELAGALAARRNMEVSILVTHEAKAFPVKQRKGLEASLKERKIKLHFVEEEHQPVFPKAWTPVASIRVWQWLRSRDGEFDIIHFPDNTGIGYFSTLGKHEGLALQQSRIVVGLHGPDAEWAALLNKKYPQDRYSVDLGEFERRTVEMADVVVAPSEYILEYVRSRGWKTPRHSFVIPNIVKPEPLDYIHPNAELEVHPITELVFFGRLEERKGTRLFINMLELLYSDNSTYSRPTFDTITFLGRDMPDENSRSDASSLLTQALLAIQDHTNATFEFKFLKDSDRDQALAYLKDPSRLAILPALADNSPSTVLECVIHSIRFIASSVGGVPELVHQEDQERALFAPLAAPFATKVFNVVQELETKPWNPIRQRLETITAADDWVDLHSWIDSIPHPPPPSDDYEPLITICITHYERPHLITQLLDSLLAQSYKNFQIILVDDGSTSKEAIEQLDNLERDYFDAPDHSSTWHVLRIENSYLGEARNRAAELAEGEWLLFLDDDDVLKLHALETLVKVAAKTGVSALSTWLDEFATDVNPIEEATLPHRRTYWFLGQSLSAGMMSNCFGSGNIFVSHAAFEAVGGFSTYREVGAEDWEFYMRLALGGHQQLVVPEELIFVRSDPSRYSMKFSMDPWDANFHALVPILNDDRVQELGLAHALMVAKAAVTRNEAPPHFADSFEDYQLLQGWSGWSYTFEPADELPTLSDPRFAVLWDGQWSYDRNSAGGFMNEQLQKPYVSPRGDRFAAVRSWRAPKAMDVAVEVSYRAEHQCGDGTELVLMSRRSIGEDWEEHVRWKTMDDAFAEYRVDLTLKEGSQVVLWSDPLETDECDALEVRVSLFPIIVDNLAWSNLAKKADIAATVAREVKQAKEDDGEAEWKAAIIEQETIDPDTIYHIALIFDRARLPHALQVIRSATQFITSRTLHIHTIAPVELHDELYEFMAAYNHTLRPYDHNLCKLAGKQVLPFSNPDIHLSAHCKMFLADIITGDVDTILYLDTDTTILSDISVCYDKPELSSTLISMGVDMGDACQVSPNLCWPIGMHWRVPPGLVCGNEPSKDKPLATQDCAQEGELEAVQVNGGVALFQLKRMREVGFIDRYVQSVVHHYRLVGGVAEWGEQDFINSYFRLFPTDLEFLPCGCNYQWFGSRREVKCGAQPIVIAHHWSHGIAARTDNPFNVLFHHFLDQNETNAKAPLPPIPSLTPSLPGSFNSSRIKIENTLNCPRQTHDCSLPFKTEGQYGKPVKILSRALSETFVSDLVDTLDFQNYPSIEHFIAVRPQANIPSSTVSRDEVDLEVDIEGDYATLCEHCGALTDDGEACSVPPRGLEARREYWDCVCRLQDPSAAIMYDLDALAGDGNPGWVLYLNDDKTFVDVNSLAHLMAQVDDERELILFRSNTTNEEADFDYRKKIVPRSEMEGVGFLFHTSNLDATDWDGLRCGISSTFDSLSKRLRMKWIDLVPTMTHPLQRHLPQTLADDFKMTVVILENQGRISWTPPLVEMLQTQELTPLVKDLLVLSVDTEGGAYGRNVKVVNLKAGSGLSEIAALVKTEAVLLLSDSIFLDKPALTALLTHWLDDPLRLVGFFTETEAEDFSPPLSHDQEGFDHADEADPLVGIPRYSHLLPRTLLTHKVHLDTLTKTVASAAPRKSKPLHPTCHPLLLSALASKTSGGLSPLRVLPPPATLVDRVDDCRSRNWADVDQAEQQVGDYELGSKEPKPSLEECIVAVDVLMGGSGKGAEDGLERDWLVWGEEVGTSGPLGVKSETMEGPVEAARWLQARRREGCMKA</sequence>
<feature type="domain" description="Glycosyltransferase subfamily 4-like N-terminal" evidence="3">
    <location>
        <begin position="114"/>
        <end position="303"/>
    </location>
</feature>
<dbReference type="Gene3D" id="3.90.550.10">
    <property type="entry name" value="Spore Coat Polysaccharide Biosynthesis Protein SpsA, Chain A"/>
    <property type="match status" value="3"/>
</dbReference>
<dbReference type="SUPFAM" id="SSF53448">
    <property type="entry name" value="Nucleotide-diphospho-sugar transferases"/>
    <property type="match status" value="2"/>
</dbReference>
<name>A0A1Y2FW78_9BASI</name>
<dbReference type="SUPFAM" id="SSF53756">
    <property type="entry name" value="UDP-Glycosyltransferase/glycogen phosphorylase"/>
    <property type="match status" value="1"/>
</dbReference>
<evidence type="ECO:0000259" key="2">
    <source>
        <dbReference type="Pfam" id="PF00535"/>
    </source>
</evidence>
<evidence type="ECO:0000256" key="1">
    <source>
        <dbReference type="SAM" id="Phobius"/>
    </source>
</evidence>
<accession>A0A1Y2FW78</accession>
<dbReference type="OrthoDB" id="3784at2759"/>
<organism evidence="4 5">
    <name type="scientific">Leucosporidium creatinivorum</name>
    <dbReference type="NCBI Taxonomy" id="106004"/>
    <lineage>
        <taxon>Eukaryota</taxon>
        <taxon>Fungi</taxon>
        <taxon>Dikarya</taxon>
        <taxon>Basidiomycota</taxon>
        <taxon>Pucciniomycotina</taxon>
        <taxon>Microbotryomycetes</taxon>
        <taxon>Leucosporidiales</taxon>
        <taxon>Leucosporidium</taxon>
    </lineage>
</organism>
<dbReference type="Gene3D" id="3.40.50.2000">
    <property type="entry name" value="Glycogen Phosphorylase B"/>
    <property type="match status" value="2"/>
</dbReference>
<dbReference type="GO" id="GO:0016758">
    <property type="term" value="F:hexosyltransferase activity"/>
    <property type="evidence" value="ECO:0007669"/>
    <property type="project" value="UniProtKB-ARBA"/>
</dbReference>
<proteinExistence type="predicted"/>
<evidence type="ECO:0000313" key="4">
    <source>
        <dbReference type="EMBL" id="ORY87436.1"/>
    </source>
</evidence>
<feature type="domain" description="Glycosyltransferase 2-like" evidence="2">
    <location>
        <begin position="527"/>
        <end position="664"/>
    </location>
</feature>
<keyword evidence="1" id="KW-0472">Membrane</keyword>
<dbReference type="Proteomes" id="UP000193467">
    <property type="component" value="Unassembled WGS sequence"/>
</dbReference>
<dbReference type="EMBL" id="MCGR01000013">
    <property type="protein sequence ID" value="ORY87436.1"/>
    <property type="molecule type" value="Genomic_DNA"/>
</dbReference>
<dbReference type="Pfam" id="PF13439">
    <property type="entry name" value="Glyco_transf_4"/>
    <property type="match status" value="1"/>
</dbReference>
<dbReference type="CDD" id="cd00761">
    <property type="entry name" value="Glyco_tranf_GTA_type"/>
    <property type="match status" value="1"/>
</dbReference>
<protein>
    <recommendedName>
        <fullName evidence="6">Proteophosphoglycan ppg4</fullName>
    </recommendedName>
</protein>
<dbReference type="InterPro" id="IPR002495">
    <property type="entry name" value="Glyco_trans_8"/>
</dbReference>
<feature type="transmembrane region" description="Helical" evidence="1">
    <location>
        <begin position="21"/>
        <end position="38"/>
    </location>
</feature>
<comment type="caution">
    <text evidence="4">The sequence shown here is derived from an EMBL/GenBank/DDBJ whole genome shotgun (WGS) entry which is preliminary data.</text>
</comment>
<dbReference type="PANTHER" id="PTHR22916:SF3">
    <property type="entry name" value="UDP-GLCNAC:BETAGAL BETA-1,3-N-ACETYLGLUCOSAMINYLTRANSFERASE-LIKE PROTEIN 1"/>
    <property type="match status" value="1"/>
</dbReference>
<gene>
    <name evidence="4" type="ORF">BCR35DRAFT_289498</name>
</gene>
<dbReference type="CDD" id="cd03801">
    <property type="entry name" value="GT4_PimA-like"/>
    <property type="match status" value="1"/>
</dbReference>
<dbReference type="InterPro" id="IPR029044">
    <property type="entry name" value="Nucleotide-diphossugar_trans"/>
</dbReference>
<evidence type="ECO:0000259" key="3">
    <source>
        <dbReference type="Pfam" id="PF13439"/>
    </source>
</evidence>
<keyword evidence="5" id="KW-1185">Reference proteome</keyword>
<dbReference type="Pfam" id="PF01501">
    <property type="entry name" value="Glyco_transf_8"/>
    <property type="match status" value="1"/>
</dbReference>
<reference evidence="4 5" key="1">
    <citation type="submission" date="2016-07" db="EMBL/GenBank/DDBJ databases">
        <title>Pervasive Adenine N6-methylation of Active Genes in Fungi.</title>
        <authorList>
            <consortium name="DOE Joint Genome Institute"/>
            <person name="Mondo S.J."/>
            <person name="Dannebaum R.O."/>
            <person name="Kuo R.C."/>
            <person name="Labutti K."/>
            <person name="Haridas S."/>
            <person name="Kuo A."/>
            <person name="Salamov A."/>
            <person name="Ahrendt S.R."/>
            <person name="Lipzen A."/>
            <person name="Sullivan W."/>
            <person name="Andreopoulos W.B."/>
            <person name="Clum A."/>
            <person name="Lindquist E."/>
            <person name="Daum C."/>
            <person name="Ramamoorthy G.K."/>
            <person name="Gryganskyi A."/>
            <person name="Culley D."/>
            <person name="Magnuson J.K."/>
            <person name="James T.Y."/>
            <person name="O'Malley M.A."/>
            <person name="Stajich J.E."/>
            <person name="Spatafora J.W."/>
            <person name="Visel A."/>
            <person name="Grigoriev I.V."/>
        </authorList>
    </citation>
    <scope>NUCLEOTIDE SEQUENCE [LARGE SCALE GENOMIC DNA]</scope>
    <source>
        <strain evidence="4 5">62-1032</strain>
    </source>
</reference>
<evidence type="ECO:0000313" key="5">
    <source>
        <dbReference type="Proteomes" id="UP000193467"/>
    </source>
</evidence>
<keyword evidence="1" id="KW-0812">Transmembrane</keyword>
<keyword evidence="1" id="KW-1133">Transmembrane helix</keyword>
<dbReference type="Pfam" id="PF00535">
    <property type="entry name" value="Glycos_transf_2"/>
    <property type="match status" value="1"/>
</dbReference>
<dbReference type="STRING" id="106004.A0A1Y2FW78"/>
<dbReference type="PANTHER" id="PTHR22916">
    <property type="entry name" value="GLYCOSYLTRANSFERASE"/>
    <property type="match status" value="1"/>
</dbReference>
<dbReference type="InterPro" id="IPR028098">
    <property type="entry name" value="Glyco_trans_4-like_N"/>
</dbReference>
<dbReference type="InParanoid" id="A0A1Y2FW78"/>
<evidence type="ECO:0008006" key="6">
    <source>
        <dbReference type="Google" id="ProtNLM"/>
    </source>
</evidence>
<dbReference type="InterPro" id="IPR001173">
    <property type="entry name" value="Glyco_trans_2-like"/>
</dbReference>